<evidence type="ECO:0000313" key="3">
    <source>
        <dbReference type="Proteomes" id="UP001551329"/>
    </source>
</evidence>
<organism evidence="2 3">
    <name type="scientific">Streptomyces narbonensis</name>
    <dbReference type="NCBI Taxonomy" id="67333"/>
    <lineage>
        <taxon>Bacteria</taxon>
        <taxon>Bacillati</taxon>
        <taxon>Actinomycetota</taxon>
        <taxon>Actinomycetes</taxon>
        <taxon>Kitasatosporales</taxon>
        <taxon>Streptomycetaceae</taxon>
        <taxon>Streptomyces</taxon>
    </lineage>
</organism>
<dbReference type="PROSITE" id="PS51257">
    <property type="entry name" value="PROKAR_LIPOPROTEIN"/>
    <property type="match status" value="1"/>
</dbReference>
<comment type="caution">
    <text evidence="2">The sequence shown here is derived from an EMBL/GenBank/DDBJ whole genome shotgun (WGS) entry which is preliminary data.</text>
</comment>
<evidence type="ECO:0000313" key="2">
    <source>
        <dbReference type="EMBL" id="MEU7071167.1"/>
    </source>
</evidence>
<dbReference type="EMBL" id="JBEZAE010000006">
    <property type="protein sequence ID" value="MEU7071167.1"/>
    <property type="molecule type" value="Genomic_DNA"/>
</dbReference>
<protein>
    <recommendedName>
        <fullName evidence="4">Lipoprotein</fullName>
    </recommendedName>
</protein>
<evidence type="ECO:0008006" key="4">
    <source>
        <dbReference type="Google" id="ProtNLM"/>
    </source>
</evidence>
<proteinExistence type="predicted"/>
<feature type="region of interest" description="Disordered" evidence="1">
    <location>
        <begin position="188"/>
        <end position="229"/>
    </location>
</feature>
<accession>A0ABV3C8R4</accession>
<keyword evidence="3" id="KW-1185">Reference proteome</keyword>
<name>A0ABV3C8R4_9ACTN</name>
<dbReference type="RefSeq" id="WP_358474777.1">
    <property type="nucleotide sequence ID" value="NZ_JBEZAE010000006.1"/>
</dbReference>
<sequence>MRRRTFGRKAGTGVLAAAALTVLVTGCGIRTTSVPVDAGAAPSRVPCSVTGENASTPAAQGVPVRVFLVCGSQLEAVDRRTPLPEEKTDGDPVATAEGLLTQLLAEPSDDERQAGFTTAVHGPLVVGGGHRGDPAGTLRLSRQPEDLPPVALSQIVCTFAGSSAGAGDRTVLLGGPGPYAPKRYQCTTELRERPESTPPTATPQAPGTATPSDGATGGASPATVPTPTG</sequence>
<reference evidence="2 3" key="1">
    <citation type="submission" date="2024-06" db="EMBL/GenBank/DDBJ databases">
        <title>The Natural Products Discovery Center: Release of the First 8490 Sequenced Strains for Exploring Actinobacteria Biosynthetic Diversity.</title>
        <authorList>
            <person name="Kalkreuter E."/>
            <person name="Kautsar S.A."/>
            <person name="Yang D."/>
            <person name="Bader C.D."/>
            <person name="Teijaro C.N."/>
            <person name="Fluegel L."/>
            <person name="Davis C.M."/>
            <person name="Simpson J.R."/>
            <person name="Lauterbach L."/>
            <person name="Steele A.D."/>
            <person name="Gui C."/>
            <person name="Meng S."/>
            <person name="Li G."/>
            <person name="Viehrig K."/>
            <person name="Ye F."/>
            <person name="Su P."/>
            <person name="Kiefer A.F."/>
            <person name="Nichols A."/>
            <person name="Cepeda A.J."/>
            <person name="Yan W."/>
            <person name="Fan B."/>
            <person name="Jiang Y."/>
            <person name="Adhikari A."/>
            <person name="Zheng C.-J."/>
            <person name="Schuster L."/>
            <person name="Cowan T.M."/>
            <person name="Smanski M.J."/>
            <person name="Chevrette M.G."/>
            <person name="De Carvalho L.P.S."/>
            <person name="Shen B."/>
        </authorList>
    </citation>
    <scope>NUCLEOTIDE SEQUENCE [LARGE SCALE GENOMIC DNA]</scope>
    <source>
        <strain evidence="2 3">NPDC045974</strain>
    </source>
</reference>
<gene>
    <name evidence="2" type="ORF">AB0A88_13610</name>
</gene>
<evidence type="ECO:0000256" key="1">
    <source>
        <dbReference type="SAM" id="MobiDB-lite"/>
    </source>
</evidence>
<dbReference type="Proteomes" id="UP001551329">
    <property type="component" value="Unassembled WGS sequence"/>
</dbReference>
<feature type="compositionally biased region" description="Low complexity" evidence="1">
    <location>
        <begin position="202"/>
        <end position="211"/>
    </location>
</feature>